<accession>A0A175K180</accession>
<protein>
    <submittedName>
        <fullName evidence="1">Uncharacterized protein</fullName>
    </submittedName>
</protein>
<evidence type="ECO:0000313" key="1">
    <source>
        <dbReference type="EMBL" id="GAT99344.1"/>
    </source>
</evidence>
<proteinExistence type="predicted"/>
<dbReference type="EMBL" id="BDEQ01000001">
    <property type="protein sequence ID" value="GAT99344.1"/>
    <property type="molecule type" value="Genomic_DNA"/>
</dbReference>
<sequence>MSSLIQSKHTLFKTPPENQRMYFMEELFIVTTHKMNLN</sequence>
<name>A0A175K180_ENTHI</name>
<evidence type="ECO:0000313" key="2">
    <source>
        <dbReference type="Proteomes" id="UP000078387"/>
    </source>
</evidence>
<dbReference type="Proteomes" id="UP000078387">
    <property type="component" value="Unassembled WGS sequence"/>
</dbReference>
<comment type="caution">
    <text evidence="1">The sequence shown here is derived from an EMBL/GenBank/DDBJ whole genome shotgun (WGS) entry which is preliminary data.</text>
</comment>
<dbReference type="AlphaFoldDB" id="A0A175K180"/>
<gene>
    <name evidence="1" type="ORF">CL6EHI_097060</name>
</gene>
<organism evidence="1 2">
    <name type="scientific">Entamoeba histolytica</name>
    <dbReference type="NCBI Taxonomy" id="5759"/>
    <lineage>
        <taxon>Eukaryota</taxon>
        <taxon>Amoebozoa</taxon>
        <taxon>Evosea</taxon>
        <taxon>Archamoebae</taxon>
        <taxon>Mastigamoebida</taxon>
        <taxon>Entamoebidae</taxon>
        <taxon>Entamoeba</taxon>
    </lineage>
</organism>
<reference evidence="1 2" key="1">
    <citation type="submission" date="2016-05" db="EMBL/GenBank/DDBJ databases">
        <title>First whole genome sequencing of Entamoeba histolytica HM1:IMSS-clone-6.</title>
        <authorList>
            <person name="Mukherjee Avik.K."/>
            <person name="Izumyama S."/>
            <person name="Nakada-Tsukui K."/>
            <person name="Nozaki T."/>
        </authorList>
    </citation>
    <scope>NUCLEOTIDE SEQUENCE [LARGE SCALE GENOMIC DNA]</scope>
    <source>
        <strain evidence="1 2">HM1:IMSS clone 6</strain>
    </source>
</reference>